<gene>
    <name evidence="2" type="ORF">EAS64_26395</name>
</gene>
<dbReference type="EMBL" id="RPFW01000005">
    <property type="protein sequence ID" value="TVZ02342.1"/>
    <property type="molecule type" value="Genomic_DNA"/>
</dbReference>
<dbReference type="AlphaFoldDB" id="A0A6P2BTD2"/>
<keyword evidence="2" id="KW-0489">Methyltransferase</keyword>
<dbReference type="GO" id="GO:0008168">
    <property type="term" value="F:methyltransferase activity"/>
    <property type="evidence" value="ECO:0007669"/>
    <property type="project" value="UniProtKB-KW"/>
</dbReference>
<comment type="caution">
    <text evidence="2">The sequence shown here is derived from an EMBL/GenBank/DDBJ whole genome shotgun (WGS) entry which is preliminary data.</text>
</comment>
<sequence>MRKHCPGAGTGGKAHQVTSGREPSGQGVVFDTSRPHMARVYDFWLGGKDNYAADRAVAEQVAAAYPDVRAAVRAQREFLARAVHFFVTEAGIRQFLDIGTGLPSANNTHQVAQRAAPQSRVVYVDNDPIVLAHARALLAGSPEGATAYIDADLRATGAILERAADVLDFGQPVAVMLLGILQGIPDQDEPGAIIARLMDAVPPGSYLALSQIAGDVATEEVAGGVQRYNEQVAIPVAARTHAEVTQFFAGLDLVEPGVVQVHRWRQATENADRGRDLAIYAGVGRKP</sequence>
<dbReference type="SUPFAM" id="SSF53335">
    <property type="entry name" value="S-adenosyl-L-methionine-dependent methyltransferases"/>
    <property type="match status" value="1"/>
</dbReference>
<dbReference type="OrthoDB" id="4134439at2"/>
<organism evidence="2 3">
    <name type="scientific">Trebonia kvetii</name>
    <dbReference type="NCBI Taxonomy" id="2480626"/>
    <lineage>
        <taxon>Bacteria</taxon>
        <taxon>Bacillati</taxon>
        <taxon>Actinomycetota</taxon>
        <taxon>Actinomycetes</taxon>
        <taxon>Streptosporangiales</taxon>
        <taxon>Treboniaceae</taxon>
        <taxon>Trebonia</taxon>
    </lineage>
</organism>
<keyword evidence="2" id="KW-0808">Transferase</keyword>
<feature type="region of interest" description="Disordered" evidence="1">
    <location>
        <begin position="1"/>
        <end position="31"/>
    </location>
</feature>
<evidence type="ECO:0000313" key="2">
    <source>
        <dbReference type="EMBL" id="TVZ02342.1"/>
    </source>
</evidence>
<reference evidence="2 3" key="1">
    <citation type="submission" date="2018-11" db="EMBL/GenBank/DDBJ databases">
        <title>Trebonia kvetii gen.nov., sp.nov., a novel acidophilic actinobacterium, and proposal of the new actinobacterial family Treboniaceae fam. nov.</title>
        <authorList>
            <person name="Rapoport D."/>
            <person name="Sagova-Mareckova M."/>
            <person name="Sedlacek I."/>
            <person name="Provaznik J."/>
            <person name="Kralova S."/>
            <person name="Pavlinic D."/>
            <person name="Benes V."/>
            <person name="Kopecky J."/>
        </authorList>
    </citation>
    <scope>NUCLEOTIDE SEQUENCE [LARGE SCALE GENOMIC DNA]</scope>
    <source>
        <strain evidence="2 3">15Tr583</strain>
    </source>
</reference>
<dbReference type="Gene3D" id="3.40.50.150">
    <property type="entry name" value="Vaccinia Virus protein VP39"/>
    <property type="match status" value="1"/>
</dbReference>
<dbReference type="InterPro" id="IPR006764">
    <property type="entry name" value="SAM_dep_MeTrfase_SAV2177_type"/>
</dbReference>
<dbReference type="PIRSF" id="PIRSF017393">
    <property type="entry name" value="MTase_SAV2177"/>
    <property type="match status" value="1"/>
</dbReference>
<dbReference type="Pfam" id="PF04672">
    <property type="entry name" value="Methyltransf_19"/>
    <property type="match status" value="1"/>
</dbReference>
<evidence type="ECO:0000313" key="3">
    <source>
        <dbReference type="Proteomes" id="UP000460272"/>
    </source>
</evidence>
<dbReference type="Proteomes" id="UP000460272">
    <property type="component" value="Unassembled WGS sequence"/>
</dbReference>
<protein>
    <submittedName>
        <fullName evidence="2">SAM-dependent methyltransferase</fullName>
    </submittedName>
</protein>
<dbReference type="InterPro" id="IPR029063">
    <property type="entry name" value="SAM-dependent_MTases_sf"/>
</dbReference>
<proteinExistence type="predicted"/>
<name>A0A6P2BTD2_9ACTN</name>
<evidence type="ECO:0000256" key="1">
    <source>
        <dbReference type="SAM" id="MobiDB-lite"/>
    </source>
</evidence>
<dbReference type="GO" id="GO:0032259">
    <property type="term" value="P:methylation"/>
    <property type="evidence" value="ECO:0007669"/>
    <property type="project" value="UniProtKB-KW"/>
</dbReference>
<accession>A0A6P2BTD2</accession>
<dbReference type="RefSeq" id="WP_145857254.1">
    <property type="nucleotide sequence ID" value="NZ_RPFW01000005.1"/>
</dbReference>
<keyword evidence="3" id="KW-1185">Reference proteome</keyword>